<comment type="caution">
    <text evidence="2">The sequence shown here is derived from an EMBL/GenBank/DDBJ whole genome shotgun (WGS) entry which is preliminary data.</text>
</comment>
<feature type="region of interest" description="Disordered" evidence="1">
    <location>
        <begin position="165"/>
        <end position="198"/>
    </location>
</feature>
<protein>
    <recommendedName>
        <fullName evidence="4">Dienelactone hydrolase</fullName>
    </recommendedName>
</protein>
<dbReference type="GO" id="GO:0030638">
    <property type="term" value="P:polyketide metabolic process"/>
    <property type="evidence" value="ECO:0007669"/>
    <property type="project" value="InterPro"/>
</dbReference>
<gene>
    <name evidence="2" type="ORF">PECM_004095</name>
</gene>
<organism evidence="2 3">
    <name type="scientific">Penicillium ucsense</name>
    <dbReference type="NCBI Taxonomy" id="2839758"/>
    <lineage>
        <taxon>Eukaryota</taxon>
        <taxon>Fungi</taxon>
        <taxon>Dikarya</taxon>
        <taxon>Ascomycota</taxon>
        <taxon>Pezizomycotina</taxon>
        <taxon>Eurotiomycetes</taxon>
        <taxon>Eurotiomycetidae</taxon>
        <taxon>Eurotiales</taxon>
        <taxon>Aspergillaceae</taxon>
        <taxon>Penicillium</taxon>
    </lineage>
</organism>
<dbReference type="SUPFAM" id="SSF54427">
    <property type="entry name" value="NTF2-like"/>
    <property type="match status" value="1"/>
</dbReference>
<dbReference type="EMBL" id="WIWV01000250">
    <property type="protein sequence ID" value="KAF7712093.1"/>
    <property type="molecule type" value="Genomic_DNA"/>
</dbReference>
<evidence type="ECO:0000256" key="1">
    <source>
        <dbReference type="SAM" id="MobiDB-lite"/>
    </source>
</evidence>
<reference evidence="2" key="1">
    <citation type="journal article" date="2020" name="Front. Microbiol.">
        <title>Gene regulatory networks of Penicillium echinulatum 2HH and Penicillium oxalicum 114-2 inferred by a computational biology approach.</title>
        <authorList>
            <person name="Lenz A.R."/>
            <person name="Galan-Vasquez E."/>
            <person name="Balbinot E."/>
            <person name="De Abreu F.P."/>
            <person name="De Oliveira N.S."/>
            <person name="Da Rosa L.O."/>
            <person name="De Avila E Silva S."/>
            <person name="Camassola M."/>
            <person name="Dillon A.J.P."/>
            <person name="Perez-Rueda E."/>
        </authorList>
    </citation>
    <scope>NUCLEOTIDE SEQUENCE</scope>
    <source>
        <strain evidence="2">S1M29</strain>
    </source>
</reference>
<feature type="compositionally biased region" description="Basic and acidic residues" evidence="1">
    <location>
        <begin position="168"/>
        <end position="180"/>
    </location>
</feature>
<keyword evidence="3" id="KW-1185">Reference proteome</keyword>
<dbReference type="Gene3D" id="3.10.450.50">
    <property type="match status" value="1"/>
</dbReference>
<dbReference type="InterPro" id="IPR032710">
    <property type="entry name" value="NTF2-like_dom_sf"/>
</dbReference>
<accession>A0A8J8VYQ7</accession>
<dbReference type="AlphaFoldDB" id="A0A8J8VYQ7"/>
<evidence type="ECO:0008006" key="4">
    <source>
        <dbReference type="Google" id="ProtNLM"/>
    </source>
</evidence>
<dbReference type="InterPro" id="IPR009959">
    <property type="entry name" value="Cyclase_SnoaL-like"/>
</dbReference>
<dbReference type="PANTHER" id="PTHR38436">
    <property type="entry name" value="POLYKETIDE CYCLASE SNOAL-LIKE DOMAIN"/>
    <property type="match status" value="1"/>
</dbReference>
<dbReference type="Proteomes" id="UP000631181">
    <property type="component" value="Unassembled WGS sequence"/>
</dbReference>
<name>A0A8J8VYQ7_9EURO</name>
<dbReference type="OrthoDB" id="5440at2759"/>
<evidence type="ECO:0000313" key="2">
    <source>
        <dbReference type="EMBL" id="KAF7712093.1"/>
    </source>
</evidence>
<sequence length="439" mass="49363">MGFLNSVIHRRAAASSSNAISTASSFKTTRDKRPHLWRARSTSSSRRHSLVAEEIIHRHLIIVSDTPTFSSQLISRFQAEGFEVTYLPFLSAEDAKRDRMALEDLVREKEDELEHGERFAIVAYHRPAYLLLASHHLDASSANPFPRLCALVANDPLPLHIEPTTVTESKENQSVERIERTEEEDASSPRRPACMSTETIFSPPTTTTYLPIQIHIANDSIGETDVGGACASSLSWISTSPYKDDSTYKKRHRCYIFDYTRNKPTFAEPGLDCIEDGDISSRLAWSRVLSCLRRSFGMGKDWPVDGVENSWEEYWNKLLGGKRQSESEESAIESLVGYMPRLSGGKIISSPESFHIGLLSRTVGPDRIVDEILVSFRHTAEIPWLLPGVMPTNCDVHFVIVVMASFCADKIVSQNVYWDQANVLAQVGLLDRRFARKET</sequence>
<dbReference type="PANTHER" id="PTHR38436:SF3">
    <property type="entry name" value="CARBOXYMETHYLENEBUTENOLIDASE-RELATED"/>
    <property type="match status" value="1"/>
</dbReference>
<proteinExistence type="predicted"/>
<evidence type="ECO:0000313" key="3">
    <source>
        <dbReference type="Proteomes" id="UP000631181"/>
    </source>
</evidence>